<dbReference type="Proteomes" id="UP000076871">
    <property type="component" value="Unassembled WGS sequence"/>
</dbReference>
<dbReference type="GO" id="GO:0005506">
    <property type="term" value="F:iron ion binding"/>
    <property type="evidence" value="ECO:0007669"/>
    <property type="project" value="InterPro"/>
</dbReference>
<dbReference type="EMBL" id="KV427605">
    <property type="protein sequence ID" value="KZT12691.1"/>
    <property type="molecule type" value="Genomic_DNA"/>
</dbReference>
<name>A0A165I7H8_9APHY</name>
<dbReference type="GeneID" id="63824569"/>
<dbReference type="GO" id="GO:0016020">
    <property type="term" value="C:membrane"/>
    <property type="evidence" value="ECO:0007669"/>
    <property type="project" value="UniProtKB-SubCell"/>
</dbReference>
<dbReference type="GO" id="GO:0004497">
    <property type="term" value="F:monooxygenase activity"/>
    <property type="evidence" value="ECO:0007669"/>
    <property type="project" value="UniProtKB-KW"/>
</dbReference>
<dbReference type="PANTHER" id="PTHR46300:SF7">
    <property type="entry name" value="P450, PUTATIVE (EUROFUNG)-RELATED"/>
    <property type="match status" value="1"/>
</dbReference>
<evidence type="ECO:0000256" key="2">
    <source>
        <dbReference type="ARBA" id="ARBA00004167"/>
    </source>
</evidence>
<dbReference type="Gene3D" id="1.10.630.10">
    <property type="entry name" value="Cytochrome P450"/>
    <property type="match status" value="1"/>
</dbReference>
<dbReference type="InterPro" id="IPR002401">
    <property type="entry name" value="Cyt_P450_E_grp-I"/>
</dbReference>
<gene>
    <name evidence="16" type="ORF">LAESUDRAFT_718973</name>
</gene>
<keyword evidence="7 13" id="KW-0479">Metal-binding</keyword>
<sequence>MEGLFPASVVAVAVGAIARVFIHSTTLVIATSVFAGFLVAYQLFSHGARRSLPPGPRRIPIIGNALAIPKFDPWITFSRWQKTYGDIIYLEILGRPMVILNSSKIAKDLLDKRSSLYSDRPHLVMAGDLCGYLDEFALQPYGDYWRAQRKLVSQDFNQSAVPRYYSIQELEARRLTHAVLNDPTSLIGKTKLHIAAIIMRVTYGYPVKKEDDPMITLPMKAMDNFSAATAPGAFLVDFIPQLRYLPEWMPGAGFLRTAKVWRKTVWDASWNPYNWCKENLDSGIATTPNLCATTLQQADGRPSDKEEHTVVWAASAVMGGGLDTNMSTIFTFILAMLRYPSVQAKAQLELDRVVGNDRLPAITDRPSLPYIRSLIAEVFRWVPAVPLGLPHSLTQDDVYEGVYFPKGTLFSPNVWHMLHDPAVYTEPMEFKPERYGLEDSEMRKVTDLSFGFGRRACPGFYFAEGTIFAVISTLLAICNIVPTKDARGNDIIPELKYTPGSIIFPENVQCNFIPRTTQARSLLAQSILASE</sequence>
<evidence type="ECO:0000256" key="7">
    <source>
        <dbReference type="ARBA" id="ARBA00022723"/>
    </source>
</evidence>
<feature type="binding site" description="axial binding residue" evidence="13">
    <location>
        <position position="457"/>
    </location>
    <ligand>
        <name>heme</name>
        <dbReference type="ChEBI" id="CHEBI:30413"/>
    </ligand>
    <ligandPart>
        <name>Fe</name>
        <dbReference type="ChEBI" id="CHEBI:18248"/>
    </ligandPart>
</feature>
<dbReference type="CDD" id="cd11065">
    <property type="entry name" value="CYP64-like"/>
    <property type="match status" value="1"/>
</dbReference>
<dbReference type="OrthoDB" id="2789670at2759"/>
<keyword evidence="5 13" id="KW-0349">Heme</keyword>
<dbReference type="InParanoid" id="A0A165I7H8"/>
<evidence type="ECO:0000256" key="3">
    <source>
        <dbReference type="ARBA" id="ARBA00005179"/>
    </source>
</evidence>
<comment type="subcellular location">
    <subcellularLocation>
        <location evidence="2">Membrane</location>
        <topology evidence="2">Single-pass membrane protein</topology>
    </subcellularLocation>
</comment>
<dbReference type="GO" id="GO:0016705">
    <property type="term" value="F:oxidoreductase activity, acting on paired donors, with incorporation or reduction of molecular oxygen"/>
    <property type="evidence" value="ECO:0007669"/>
    <property type="project" value="InterPro"/>
</dbReference>
<keyword evidence="12 15" id="KW-0472">Membrane</keyword>
<evidence type="ECO:0000256" key="1">
    <source>
        <dbReference type="ARBA" id="ARBA00001971"/>
    </source>
</evidence>
<dbReference type="PANTHER" id="PTHR46300">
    <property type="entry name" value="P450, PUTATIVE (EUROFUNG)-RELATED-RELATED"/>
    <property type="match status" value="1"/>
</dbReference>
<keyword evidence="11 14" id="KW-0503">Monooxygenase</keyword>
<dbReference type="InterPro" id="IPR050364">
    <property type="entry name" value="Cytochrome_P450_fung"/>
</dbReference>
<evidence type="ECO:0000313" key="16">
    <source>
        <dbReference type="EMBL" id="KZT12691.1"/>
    </source>
</evidence>
<evidence type="ECO:0000256" key="15">
    <source>
        <dbReference type="SAM" id="Phobius"/>
    </source>
</evidence>
<evidence type="ECO:0000313" key="17">
    <source>
        <dbReference type="Proteomes" id="UP000076871"/>
    </source>
</evidence>
<proteinExistence type="inferred from homology"/>
<evidence type="ECO:0000256" key="8">
    <source>
        <dbReference type="ARBA" id="ARBA00022989"/>
    </source>
</evidence>
<evidence type="ECO:0000256" key="13">
    <source>
        <dbReference type="PIRSR" id="PIRSR602401-1"/>
    </source>
</evidence>
<comment type="pathway">
    <text evidence="3">Secondary metabolite biosynthesis.</text>
</comment>
<keyword evidence="9 14" id="KW-0560">Oxidoreductase</keyword>
<feature type="transmembrane region" description="Helical" evidence="15">
    <location>
        <begin position="28"/>
        <end position="48"/>
    </location>
</feature>
<dbReference type="GO" id="GO:0020037">
    <property type="term" value="F:heme binding"/>
    <property type="evidence" value="ECO:0007669"/>
    <property type="project" value="InterPro"/>
</dbReference>
<dbReference type="SUPFAM" id="SSF48264">
    <property type="entry name" value="Cytochrome P450"/>
    <property type="match status" value="1"/>
</dbReference>
<keyword evidence="10 13" id="KW-0408">Iron</keyword>
<evidence type="ECO:0000256" key="10">
    <source>
        <dbReference type="ARBA" id="ARBA00023004"/>
    </source>
</evidence>
<dbReference type="InterPro" id="IPR036396">
    <property type="entry name" value="Cyt_P450_sf"/>
</dbReference>
<evidence type="ECO:0000256" key="11">
    <source>
        <dbReference type="ARBA" id="ARBA00023033"/>
    </source>
</evidence>
<evidence type="ECO:0000256" key="4">
    <source>
        <dbReference type="ARBA" id="ARBA00010617"/>
    </source>
</evidence>
<dbReference type="PRINTS" id="PR00463">
    <property type="entry name" value="EP450I"/>
</dbReference>
<reference evidence="16 17" key="1">
    <citation type="journal article" date="2016" name="Mol. Biol. Evol.">
        <title>Comparative Genomics of Early-Diverging Mushroom-Forming Fungi Provides Insights into the Origins of Lignocellulose Decay Capabilities.</title>
        <authorList>
            <person name="Nagy L.G."/>
            <person name="Riley R."/>
            <person name="Tritt A."/>
            <person name="Adam C."/>
            <person name="Daum C."/>
            <person name="Floudas D."/>
            <person name="Sun H."/>
            <person name="Yadav J.S."/>
            <person name="Pangilinan J."/>
            <person name="Larsson K.H."/>
            <person name="Matsuura K."/>
            <person name="Barry K."/>
            <person name="Labutti K."/>
            <person name="Kuo R."/>
            <person name="Ohm R.A."/>
            <person name="Bhattacharya S.S."/>
            <person name="Shirouzu T."/>
            <person name="Yoshinaga Y."/>
            <person name="Martin F.M."/>
            <person name="Grigoriev I.V."/>
            <person name="Hibbett D.S."/>
        </authorList>
    </citation>
    <scope>NUCLEOTIDE SEQUENCE [LARGE SCALE GENOMIC DNA]</scope>
    <source>
        <strain evidence="16 17">93-53</strain>
    </source>
</reference>
<keyword evidence="17" id="KW-1185">Reference proteome</keyword>
<comment type="similarity">
    <text evidence="4 14">Belongs to the cytochrome P450 family.</text>
</comment>
<dbReference type="PROSITE" id="PS00086">
    <property type="entry name" value="CYTOCHROME_P450"/>
    <property type="match status" value="1"/>
</dbReference>
<dbReference type="Pfam" id="PF00067">
    <property type="entry name" value="p450"/>
    <property type="match status" value="1"/>
</dbReference>
<accession>A0A165I7H8</accession>
<evidence type="ECO:0000256" key="6">
    <source>
        <dbReference type="ARBA" id="ARBA00022692"/>
    </source>
</evidence>
<dbReference type="AlphaFoldDB" id="A0A165I7H8"/>
<protein>
    <submittedName>
        <fullName evidence="16">Cytochrome P450</fullName>
    </submittedName>
</protein>
<keyword evidence="6 15" id="KW-0812">Transmembrane</keyword>
<dbReference type="STRING" id="1314785.A0A165I7H8"/>
<comment type="cofactor">
    <cofactor evidence="1 13">
        <name>heme</name>
        <dbReference type="ChEBI" id="CHEBI:30413"/>
    </cofactor>
</comment>
<organism evidence="16 17">
    <name type="scientific">Laetiporus sulphureus 93-53</name>
    <dbReference type="NCBI Taxonomy" id="1314785"/>
    <lineage>
        <taxon>Eukaryota</taxon>
        <taxon>Fungi</taxon>
        <taxon>Dikarya</taxon>
        <taxon>Basidiomycota</taxon>
        <taxon>Agaricomycotina</taxon>
        <taxon>Agaricomycetes</taxon>
        <taxon>Polyporales</taxon>
        <taxon>Laetiporus</taxon>
    </lineage>
</organism>
<evidence type="ECO:0000256" key="9">
    <source>
        <dbReference type="ARBA" id="ARBA00023002"/>
    </source>
</evidence>
<keyword evidence="8 15" id="KW-1133">Transmembrane helix</keyword>
<evidence type="ECO:0000256" key="5">
    <source>
        <dbReference type="ARBA" id="ARBA00022617"/>
    </source>
</evidence>
<evidence type="ECO:0000256" key="14">
    <source>
        <dbReference type="RuleBase" id="RU000461"/>
    </source>
</evidence>
<dbReference type="InterPro" id="IPR017972">
    <property type="entry name" value="Cyt_P450_CS"/>
</dbReference>
<dbReference type="InterPro" id="IPR001128">
    <property type="entry name" value="Cyt_P450"/>
</dbReference>
<evidence type="ECO:0000256" key="12">
    <source>
        <dbReference type="ARBA" id="ARBA00023136"/>
    </source>
</evidence>
<dbReference type="RefSeq" id="XP_040770201.1">
    <property type="nucleotide sequence ID" value="XM_040907540.1"/>
</dbReference>